<dbReference type="PANTHER" id="PTHR35043:SF9">
    <property type="match status" value="1"/>
</dbReference>
<organism evidence="2 3">
    <name type="scientific">Massariosphaeria phaeospora</name>
    <dbReference type="NCBI Taxonomy" id="100035"/>
    <lineage>
        <taxon>Eukaryota</taxon>
        <taxon>Fungi</taxon>
        <taxon>Dikarya</taxon>
        <taxon>Ascomycota</taxon>
        <taxon>Pezizomycotina</taxon>
        <taxon>Dothideomycetes</taxon>
        <taxon>Pleosporomycetidae</taxon>
        <taxon>Pleosporales</taxon>
        <taxon>Pleosporales incertae sedis</taxon>
        <taxon>Massariosphaeria</taxon>
    </lineage>
</organism>
<evidence type="ECO:0000256" key="1">
    <source>
        <dbReference type="SAM" id="Phobius"/>
    </source>
</evidence>
<proteinExistence type="predicted"/>
<sequence>MANTTNTQFHSWKPEPLVRGTFSILSSCLITMTLCVWTAVHLNLPTHKKESEQTWRKIKWLITALLAPEMVALIAYSNHRSNTYYRSDHDDPEEANLNHPPRYPWTLTHSFYAVMGGFALDTRGIPNFLPGNRQRVVVKGEGVHYLASRMPHLIPDMSKASIKDKSKANSLTKTIVCIQAAWFCVQTFSRWSQRLSVSLLELNTLAHAICSLLIYFLWWDKPLDVEEPLLIQGEDIQGTVLGGKMIPKLHSISMRSTYDAGNLPGSFSTIPFQGHQSMITNSNLNDSFVIECGTCPAEVNSLPGMFYGGIHLTAWTRTFRTDTQSLLWKLSGIGIASTGLILHLCWAVHLGFQDMRTRLRGSDESSDAVGYIFVFFAILLSLFYLFCRTYIIVASFMDITHLPDSAFEVPRWSQYFPHVG</sequence>
<feature type="transmembrane region" description="Helical" evidence="1">
    <location>
        <begin position="368"/>
        <end position="386"/>
    </location>
</feature>
<keyword evidence="1" id="KW-0812">Transmembrane</keyword>
<dbReference type="AlphaFoldDB" id="A0A7C8M110"/>
<feature type="transmembrane region" description="Helical" evidence="1">
    <location>
        <begin position="21"/>
        <end position="40"/>
    </location>
</feature>
<accession>A0A7C8M110</accession>
<feature type="transmembrane region" description="Helical" evidence="1">
    <location>
        <begin position="326"/>
        <end position="348"/>
    </location>
</feature>
<dbReference type="OrthoDB" id="3061561at2759"/>
<comment type="caution">
    <text evidence="2">The sequence shown here is derived from an EMBL/GenBank/DDBJ whole genome shotgun (WGS) entry which is preliminary data.</text>
</comment>
<name>A0A7C8M110_9PLEO</name>
<keyword evidence="3" id="KW-1185">Reference proteome</keyword>
<protein>
    <submittedName>
        <fullName evidence="2">Uncharacterized protein</fullName>
    </submittedName>
</protein>
<evidence type="ECO:0000313" key="2">
    <source>
        <dbReference type="EMBL" id="KAF2866660.1"/>
    </source>
</evidence>
<dbReference type="Proteomes" id="UP000481861">
    <property type="component" value="Unassembled WGS sequence"/>
</dbReference>
<reference evidence="2 3" key="1">
    <citation type="submission" date="2020-01" db="EMBL/GenBank/DDBJ databases">
        <authorList>
            <consortium name="DOE Joint Genome Institute"/>
            <person name="Haridas S."/>
            <person name="Albert R."/>
            <person name="Binder M."/>
            <person name="Bloem J."/>
            <person name="Labutti K."/>
            <person name="Salamov A."/>
            <person name="Andreopoulos B."/>
            <person name="Baker S.E."/>
            <person name="Barry K."/>
            <person name="Bills G."/>
            <person name="Bluhm B.H."/>
            <person name="Cannon C."/>
            <person name="Castanera R."/>
            <person name="Culley D.E."/>
            <person name="Daum C."/>
            <person name="Ezra D."/>
            <person name="Gonzalez J.B."/>
            <person name="Henrissat B."/>
            <person name="Kuo A."/>
            <person name="Liang C."/>
            <person name="Lipzen A."/>
            <person name="Lutzoni F."/>
            <person name="Magnuson J."/>
            <person name="Mondo S."/>
            <person name="Nolan M."/>
            <person name="Ohm R."/>
            <person name="Pangilinan J."/>
            <person name="Park H.-J.H."/>
            <person name="Ramirez L."/>
            <person name="Alfaro M."/>
            <person name="Sun H."/>
            <person name="Tritt A."/>
            <person name="Yoshinaga Y."/>
            <person name="Zwiers L.-H.L."/>
            <person name="Turgeon B.G."/>
            <person name="Goodwin S.B."/>
            <person name="Spatafora J.W."/>
            <person name="Crous P.W."/>
            <person name="Grigoriev I.V."/>
        </authorList>
    </citation>
    <scope>NUCLEOTIDE SEQUENCE [LARGE SCALE GENOMIC DNA]</scope>
    <source>
        <strain evidence="2 3">CBS 611.86</strain>
    </source>
</reference>
<dbReference type="PANTHER" id="PTHR35043">
    <property type="entry name" value="TRANSCRIPTION FACTOR DOMAIN-CONTAINING PROTEIN"/>
    <property type="match status" value="1"/>
</dbReference>
<evidence type="ECO:0000313" key="3">
    <source>
        <dbReference type="Proteomes" id="UP000481861"/>
    </source>
</evidence>
<keyword evidence="1" id="KW-0472">Membrane</keyword>
<dbReference type="EMBL" id="JAADJZ010000026">
    <property type="protein sequence ID" value="KAF2866660.1"/>
    <property type="molecule type" value="Genomic_DNA"/>
</dbReference>
<feature type="transmembrane region" description="Helical" evidence="1">
    <location>
        <begin position="60"/>
        <end position="77"/>
    </location>
</feature>
<gene>
    <name evidence="2" type="ORF">BDV95DRAFT_504241</name>
</gene>
<keyword evidence="1" id="KW-1133">Transmembrane helix</keyword>